<dbReference type="AlphaFoldDB" id="A0A821UJJ7"/>
<keyword evidence="3" id="KW-1185">Reference proteome</keyword>
<evidence type="ECO:0000256" key="1">
    <source>
        <dbReference type="SAM" id="MobiDB-lite"/>
    </source>
</evidence>
<sequence>MNTEFFITEILADQLFGSHELGALRREMADLNARFALSERGLQVPRTAEGTLSLTPGSPSPIDRGAP</sequence>
<organism evidence="2 3">
    <name type="scientific">Pieris macdunnoughi</name>
    <dbReference type="NCBI Taxonomy" id="345717"/>
    <lineage>
        <taxon>Eukaryota</taxon>
        <taxon>Metazoa</taxon>
        <taxon>Ecdysozoa</taxon>
        <taxon>Arthropoda</taxon>
        <taxon>Hexapoda</taxon>
        <taxon>Insecta</taxon>
        <taxon>Pterygota</taxon>
        <taxon>Neoptera</taxon>
        <taxon>Endopterygota</taxon>
        <taxon>Lepidoptera</taxon>
        <taxon>Glossata</taxon>
        <taxon>Ditrysia</taxon>
        <taxon>Papilionoidea</taxon>
        <taxon>Pieridae</taxon>
        <taxon>Pierinae</taxon>
        <taxon>Pieris</taxon>
    </lineage>
</organism>
<dbReference type="EMBL" id="CAJOBZ010000031">
    <property type="protein sequence ID" value="CAF4891161.1"/>
    <property type="molecule type" value="Genomic_DNA"/>
</dbReference>
<protein>
    <submittedName>
        <fullName evidence="2">Uncharacterized protein</fullName>
    </submittedName>
</protein>
<evidence type="ECO:0000313" key="2">
    <source>
        <dbReference type="EMBL" id="CAF4891161.1"/>
    </source>
</evidence>
<gene>
    <name evidence="2" type="ORF">PMACD_LOCUS10474</name>
</gene>
<reference evidence="2" key="1">
    <citation type="submission" date="2021-02" db="EMBL/GenBank/DDBJ databases">
        <authorList>
            <person name="Steward A R."/>
        </authorList>
    </citation>
    <scope>NUCLEOTIDE SEQUENCE</scope>
</reference>
<name>A0A821UJJ7_9NEOP</name>
<dbReference type="Proteomes" id="UP000663880">
    <property type="component" value="Unassembled WGS sequence"/>
</dbReference>
<comment type="caution">
    <text evidence="2">The sequence shown here is derived from an EMBL/GenBank/DDBJ whole genome shotgun (WGS) entry which is preliminary data.</text>
</comment>
<evidence type="ECO:0000313" key="3">
    <source>
        <dbReference type="Proteomes" id="UP000663880"/>
    </source>
</evidence>
<feature type="region of interest" description="Disordered" evidence="1">
    <location>
        <begin position="46"/>
        <end position="67"/>
    </location>
</feature>
<proteinExistence type="predicted"/>
<accession>A0A821UJJ7</accession>